<dbReference type="OrthoDB" id="316350at2157"/>
<protein>
    <submittedName>
        <fullName evidence="1">Uncharacterized protein</fullName>
    </submittedName>
</protein>
<keyword evidence="2" id="KW-1185">Reference proteome</keyword>
<dbReference type="PATRIC" id="fig|1230456.3.peg.1920"/>
<accession>M0P207</accession>
<dbReference type="Proteomes" id="UP000011546">
    <property type="component" value="Unassembled WGS sequence"/>
</dbReference>
<gene>
    <name evidence="1" type="ORF">C468_09720</name>
</gene>
<dbReference type="AlphaFoldDB" id="M0P207"/>
<organism evidence="1 2">
    <name type="scientific">Halorubrum kocurii JCM 14978</name>
    <dbReference type="NCBI Taxonomy" id="1230456"/>
    <lineage>
        <taxon>Archaea</taxon>
        <taxon>Methanobacteriati</taxon>
        <taxon>Methanobacteriota</taxon>
        <taxon>Stenosarchaea group</taxon>
        <taxon>Halobacteria</taxon>
        <taxon>Halobacteriales</taxon>
        <taxon>Haloferacaceae</taxon>
        <taxon>Halorubrum</taxon>
    </lineage>
</organism>
<comment type="caution">
    <text evidence="1">The sequence shown here is derived from an EMBL/GenBank/DDBJ whole genome shotgun (WGS) entry which is preliminary data.</text>
</comment>
<evidence type="ECO:0000313" key="1">
    <source>
        <dbReference type="EMBL" id="EMA63554.1"/>
    </source>
</evidence>
<sequence length="308" mass="32759">MSADGSELPTLVYEYLNRSTDPLASAAGDDRSSWVHPSVSVDERGDDLVERLLAAERRPGEVFEAVLNPSPETVTPAFIADTAVQYDDVVGFAAPSSQLYDDLFYAVYEAMAETGAVLTTKYPRHEVYGRLSAMDPLVIDSTPGAEADGGVDIATSDAGSVRCGDLTSLGVAAERATMRLATDDRPGTFAIATMMQLLAHHDARTLDKFLHELVGQWRNQGVGGLVHLPPTTDVDGADRFGAAHLDYVIEMRTGDGQIEARVSGKQDVAPTWQVVGSAPCPDSEASVRLVDRQLSGTADEGGGESTSE</sequence>
<dbReference type="Pfam" id="PF24336">
    <property type="entry name" value="DUF7504"/>
    <property type="match status" value="1"/>
</dbReference>
<dbReference type="RefSeq" id="WP_008848656.1">
    <property type="nucleotide sequence ID" value="NZ_AOJH01000061.1"/>
</dbReference>
<proteinExistence type="predicted"/>
<name>M0P207_9EURY</name>
<evidence type="ECO:0000313" key="2">
    <source>
        <dbReference type="Proteomes" id="UP000011546"/>
    </source>
</evidence>
<reference evidence="1 2" key="1">
    <citation type="journal article" date="2014" name="PLoS Genet.">
        <title>Phylogenetically driven sequencing of extremely halophilic archaea reveals strategies for static and dynamic osmo-response.</title>
        <authorList>
            <person name="Becker E.A."/>
            <person name="Seitzer P.M."/>
            <person name="Tritt A."/>
            <person name="Larsen D."/>
            <person name="Krusor M."/>
            <person name="Yao A.I."/>
            <person name="Wu D."/>
            <person name="Madern D."/>
            <person name="Eisen J.A."/>
            <person name="Darling A.E."/>
            <person name="Facciotti M.T."/>
        </authorList>
    </citation>
    <scope>NUCLEOTIDE SEQUENCE [LARGE SCALE GENOMIC DNA]</scope>
    <source>
        <strain evidence="1 2">JCM 14978</strain>
    </source>
</reference>
<dbReference type="EMBL" id="AOJH01000061">
    <property type="protein sequence ID" value="EMA63554.1"/>
    <property type="molecule type" value="Genomic_DNA"/>
</dbReference>
<dbReference type="InterPro" id="IPR055927">
    <property type="entry name" value="DUF7504"/>
</dbReference>